<reference evidence="1 2" key="1">
    <citation type="submission" date="2021-06" db="EMBL/GenBank/DDBJ databases">
        <title>Caerostris extrusa draft genome.</title>
        <authorList>
            <person name="Kono N."/>
            <person name="Arakawa K."/>
        </authorList>
    </citation>
    <scope>NUCLEOTIDE SEQUENCE [LARGE SCALE GENOMIC DNA]</scope>
</reference>
<protein>
    <submittedName>
        <fullName evidence="1">Rho GTPase-activating protein 100F</fullName>
    </submittedName>
</protein>
<sequence length="182" mass="20409">MQNSNALQEYCIAKLECNAFLLAKGLGRIETHPQGSRRSPSVFTSNEYKAWMSRAPSTSAIYERLRRGHHAASNLGRIAYSAESLLDTIRQEEQRGIYTFPGASTLRAKIHCQREGRTHPGLPYPTPRPLRPRRSACTSSLSTPGTSIKFCHPQLWRNTTNDGNFGSVAIFDPKMEDSHFQS</sequence>
<dbReference type="EMBL" id="BPLR01011671">
    <property type="protein sequence ID" value="GIY48068.1"/>
    <property type="molecule type" value="Genomic_DNA"/>
</dbReference>
<name>A0AAV4TNB3_CAEEX</name>
<evidence type="ECO:0000313" key="2">
    <source>
        <dbReference type="Proteomes" id="UP001054945"/>
    </source>
</evidence>
<evidence type="ECO:0000313" key="1">
    <source>
        <dbReference type="EMBL" id="GIY48068.1"/>
    </source>
</evidence>
<gene>
    <name evidence="1" type="primary">RhoGAP100F_0</name>
    <name evidence="1" type="ORF">CEXT_400711</name>
</gene>
<comment type="caution">
    <text evidence="1">The sequence shown here is derived from an EMBL/GenBank/DDBJ whole genome shotgun (WGS) entry which is preliminary data.</text>
</comment>
<keyword evidence="2" id="KW-1185">Reference proteome</keyword>
<organism evidence="1 2">
    <name type="scientific">Caerostris extrusa</name>
    <name type="common">Bark spider</name>
    <name type="synonym">Caerostris bankana</name>
    <dbReference type="NCBI Taxonomy" id="172846"/>
    <lineage>
        <taxon>Eukaryota</taxon>
        <taxon>Metazoa</taxon>
        <taxon>Ecdysozoa</taxon>
        <taxon>Arthropoda</taxon>
        <taxon>Chelicerata</taxon>
        <taxon>Arachnida</taxon>
        <taxon>Araneae</taxon>
        <taxon>Araneomorphae</taxon>
        <taxon>Entelegynae</taxon>
        <taxon>Araneoidea</taxon>
        <taxon>Araneidae</taxon>
        <taxon>Caerostris</taxon>
    </lineage>
</organism>
<proteinExistence type="predicted"/>
<dbReference type="Proteomes" id="UP001054945">
    <property type="component" value="Unassembled WGS sequence"/>
</dbReference>
<dbReference type="AlphaFoldDB" id="A0AAV4TNB3"/>
<accession>A0AAV4TNB3</accession>